<dbReference type="EMBL" id="KN405869">
    <property type="protein sequence ID" value="KHG16290.1"/>
    <property type="molecule type" value="Genomic_DNA"/>
</dbReference>
<gene>
    <name evidence="2" type="ORF">F383_04514</name>
    <name evidence="3" type="ORF">F383_22436</name>
</gene>
<name>A0A0B0NU05_GOSAR</name>
<evidence type="ECO:0000313" key="2">
    <source>
        <dbReference type="EMBL" id="KHG11793.1"/>
    </source>
</evidence>
<dbReference type="Proteomes" id="UP000032142">
    <property type="component" value="Unassembled WGS sequence"/>
</dbReference>
<sequence length="36" mass="4422">MLTLFLFHLLLFRQASSGIRERRRLDHTINLTFEYI</sequence>
<dbReference type="AlphaFoldDB" id="A0A0B0NU05"/>
<evidence type="ECO:0000313" key="3">
    <source>
        <dbReference type="EMBL" id="KHG16290.1"/>
    </source>
</evidence>
<accession>A0A0B0NU05</accession>
<protein>
    <submittedName>
        <fullName evidence="3">Uncharacterized protein</fullName>
    </submittedName>
</protein>
<organism evidence="3 4">
    <name type="scientific">Gossypium arboreum</name>
    <name type="common">Tree cotton</name>
    <name type="synonym">Gossypium nanking</name>
    <dbReference type="NCBI Taxonomy" id="29729"/>
    <lineage>
        <taxon>Eukaryota</taxon>
        <taxon>Viridiplantae</taxon>
        <taxon>Streptophyta</taxon>
        <taxon>Embryophyta</taxon>
        <taxon>Tracheophyta</taxon>
        <taxon>Spermatophyta</taxon>
        <taxon>Magnoliopsida</taxon>
        <taxon>eudicotyledons</taxon>
        <taxon>Gunneridae</taxon>
        <taxon>Pentapetalae</taxon>
        <taxon>rosids</taxon>
        <taxon>malvids</taxon>
        <taxon>Malvales</taxon>
        <taxon>Malvaceae</taxon>
        <taxon>Malvoideae</taxon>
        <taxon>Gossypium</taxon>
    </lineage>
</organism>
<feature type="signal peptide" evidence="1">
    <location>
        <begin position="1"/>
        <end position="18"/>
    </location>
</feature>
<keyword evidence="1" id="KW-0732">Signal</keyword>
<proteinExistence type="predicted"/>
<reference evidence="3" key="1">
    <citation type="submission" date="2014-09" db="EMBL/GenBank/DDBJ databases">
        <title>G. arboreum L. cv. AKA8401 A2 genome assembly version 1.0.</title>
        <authorList>
            <person name="Mudge J."/>
            <person name="Ramaraj T."/>
            <person name="Lindquist I.E."/>
            <person name="Bharti A.K."/>
            <person name="Sundararajan A."/>
            <person name="Cameron C.T."/>
            <person name="Woodward J.E."/>
            <person name="May G.D."/>
            <person name="Brubaker C."/>
            <person name="Broadhvest J."/>
            <person name="Wilkins T.A."/>
        </authorList>
    </citation>
    <scope>NUCLEOTIDE SEQUENCE</scope>
</reference>
<feature type="chain" id="PRO_5015034200" evidence="1">
    <location>
        <begin position="19"/>
        <end position="36"/>
    </location>
</feature>
<dbReference type="EMBL" id="KN396482">
    <property type="protein sequence ID" value="KHG11793.1"/>
    <property type="molecule type" value="Genomic_DNA"/>
</dbReference>
<reference evidence="4" key="2">
    <citation type="submission" date="2014-09" db="EMBL/GenBank/DDBJ databases">
        <authorList>
            <person name="Mudge J."/>
            <person name="Ramaraj T."/>
            <person name="Lindquist I.E."/>
            <person name="Bharti A.K."/>
            <person name="Sundararajan A."/>
            <person name="Cameron C.T."/>
            <person name="Woodward J.E."/>
            <person name="May G.D."/>
            <person name="Brubaker C."/>
            <person name="Broadhvest J."/>
            <person name="Wilkins T.A."/>
        </authorList>
    </citation>
    <scope>NUCLEOTIDE SEQUENCE</scope>
    <source>
        <strain evidence="4">cv. AKA8401</strain>
    </source>
</reference>
<keyword evidence="4" id="KW-1185">Reference proteome</keyword>
<evidence type="ECO:0000313" key="4">
    <source>
        <dbReference type="Proteomes" id="UP000032142"/>
    </source>
</evidence>
<evidence type="ECO:0000256" key="1">
    <source>
        <dbReference type="SAM" id="SignalP"/>
    </source>
</evidence>